<reference evidence="1" key="2">
    <citation type="submission" date="2020-05" db="UniProtKB">
        <authorList>
            <consortium name="EnsemblMetazoa"/>
        </authorList>
    </citation>
    <scope>IDENTIFICATION</scope>
    <source>
        <strain evidence="1">A-37</strain>
    </source>
</reference>
<dbReference type="EMBL" id="AXCM01009165">
    <property type="status" value="NOT_ANNOTATED_CDS"/>
    <property type="molecule type" value="Genomic_DNA"/>
</dbReference>
<keyword evidence="2" id="KW-1185">Reference proteome</keyword>
<evidence type="ECO:0000313" key="1">
    <source>
        <dbReference type="EnsemblMetazoa" id="ACUA018247-PA"/>
    </source>
</evidence>
<proteinExistence type="predicted"/>
<dbReference type="VEuPathDB" id="VectorBase:ACUA018247"/>
<dbReference type="AlphaFoldDB" id="A0A182MH98"/>
<accession>A0A182MH98</accession>
<reference evidence="2" key="1">
    <citation type="submission" date="2013-09" db="EMBL/GenBank/DDBJ databases">
        <title>The Genome Sequence of Anopheles culicifacies species A.</title>
        <authorList>
            <consortium name="The Broad Institute Genomics Platform"/>
            <person name="Neafsey D.E."/>
            <person name="Besansky N."/>
            <person name="Howell P."/>
            <person name="Walton C."/>
            <person name="Young S.K."/>
            <person name="Zeng Q."/>
            <person name="Gargeya S."/>
            <person name="Fitzgerald M."/>
            <person name="Haas B."/>
            <person name="Abouelleil A."/>
            <person name="Allen A.W."/>
            <person name="Alvarado L."/>
            <person name="Arachchi H.M."/>
            <person name="Berlin A.M."/>
            <person name="Chapman S.B."/>
            <person name="Gainer-Dewar J."/>
            <person name="Goldberg J."/>
            <person name="Griggs A."/>
            <person name="Gujja S."/>
            <person name="Hansen M."/>
            <person name="Howarth C."/>
            <person name="Imamovic A."/>
            <person name="Ireland A."/>
            <person name="Larimer J."/>
            <person name="McCowan C."/>
            <person name="Murphy C."/>
            <person name="Pearson M."/>
            <person name="Poon T.W."/>
            <person name="Priest M."/>
            <person name="Roberts A."/>
            <person name="Saif S."/>
            <person name="Shea T."/>
            <person name="Sisk P."/>
            <person name="Sykes S."/>
            <person name="Wortman J."/>
            <person name="Nusbaum C."/>
            <person name="Birren B."/>
        </authorList>
    </citation>
    <scope>NUCLEOTIDE SEQUENCE [LARGE SCALE GENOMIC DNA]</scope>
    <source>
        <strain evidence="2">A-37</strain>
    </source>
</reference>
<sequence length="109" mass="12195">MAIYEFSWLGVLRALRTYTQIVMPTMHPQMVKLLTPISMTHVSSIPKMVLMYRSGPGQFASTVSSDPSAQWLMPSHRRSWCMQKSGNLHRKSAQLSSVVGGREVGEDGK</sequence>
<protein>
    <submittedName>
        <fullName evidence="1">Uncharacterized protein</fullName>
    </submittedName>
</protein>
<dbReference type="Proteomes" id="UP000075883">
    <property type="component" value="Unassembled WGS sequence"/>
</dbReference>
<evidence type="ECO:0000313" key="2">
    <source>
        <dbReference type="Proteomes" id="UP000075883"/>
    </source>
</evidence>
<name>A0A182MH98_9DIPT</name>
<organism evidence="1 2">
    <name type="scientific">Anopheles culicifacies</name>
    <dbReference type="NCBI Taxonomy" id="139723"/>
    <lineage>
        <taxon>Eukaryota</taxon>
        <taxon>Metazoa</taxon>
        <taxon>Ecdysozoa</taxon>
        <taxon>Arthropoda</taxon>
        <taxon>Hexapoda</taxon>
        <taxon>Insecta</taxon>
        <taxon>Pterygota</taxon>
        <taxon>Neoptera</taxon>
        <taxon>Endopterygota</taxon>
        <taxon>Diptera</taxon>
        <taxon>Nematocera</taxon>
        <taxon>Culicoidea</taxon>
        <taxon>Culicidae</taxon>
        <taxon>Anophelinae</taxon>
        <taxon>Anopheles</taxon>
        <taxon>culicifacies species complex</taxon>
    </lineage>
</organism>
<dbReference type="EnsemblMetazoa" id="ACUA018247-RA">
    <property type="protein sequence ID" value="ACUA018247-PA"/>
    <property type="gene ID" value="ACUA018247"/>
</dbReference>